<keyword evidence="7" id="KW-1185">Reference proteome</keyword>
<dbReference type="Gene3D" id="1.10.340.30">
    <property type="entry name" value="Hypothetical protein, domain 2"/>
    <property type="match status" value="1"/>
</dbReference>
<dbReference type="Proteomes" id="UP001275436">
    <property type="component" value="Unassembled WGS sequence"/>
</dbReference>
<dbReference type="InterPro" id="IPR003265">
    <property type="entry name" value="HhH-GPD_domain"/>
</dbReference>
<evidence type="ECO:0000256" key="1">
    <source>
        <dbReference type="ARBA" id="ARBA00022485"/>
    </source>
</evidence>
<dbReference type="EMBL" id="BSKO01000001">
    <property type="protein sequence ID" value="GLO65491.1"/>
    <property type="molecule type" value="Genomic_DNA"/>
</dbReference>
<dbReference type="InterPro" id="IPR011257">
    <property type="entry name" value="DNA_glycosylase"/>
</dbReference>
<name>A0ABQ5TGX0_9BACI</name>
<dbReference type="PANTHER" id="PTHR10359">
    <property type="entry name" value="A/G-SPECIFIC ADENINE GLYCOSYLASE/ENDONUCLEASE III"/>
    <property type="match status" value="1"/>
</dbReference>
<feature type="domain" description="HhH-GPD" evidence="5">
    <location>
        <begin position="37"/>
        <end position="193"/>
    </location>
</feature>
<protein>
    <submittedName>
        <fullName evidence="6">Endonuclease</fullName>
    </submittedName>
</protein>
<dbReference type="Gene3D" id="1.10.1670.10">
    <property type="entry name" value="Helix-hairpin-Helix base-excision DNA repair enzymes (C-terminal)"/>
    <property type="match status" value="1"/>
</dbReference>
<keyword evidence="4" id="KW-0411">Iron-sulfur</keyword>
<proteinExistence type="predicted"/>
<sequence length="222" mass="26287">MENPNYLEIYHKLYKYYGPQAWWPASSTLEMLLGSILVQRTNWRNVEKALDRLEENVHDANYLYQIEERELAEKIRPSGFYRIKAARIKAFIAWFRNYNYDVSLVQEIPYNKLRAELLSIKGIGEETADVMLLYAFEKQAFIADQYAFRIFNRIGLEIPSTYRSLQKIVEKDIPNDNQLYQEYHALLVEHAKVHCKVKPICNTCPVQSICEFGWKKEESFRG</sequence>
<dbReference type="CDD" id="cd00056">
    <property type="entry name" value="ENDO3c"/>
    <property type="match status" value="1"/>
</dbReference>
<dbReference type="InterPro" id="IPR023170">
    <property type="entry name" value="HhH_base_excis_C"/>
</dbReference>
<organism evidence="6 7">
    <name type="scientific">Oceanobacillus kimchii</name>
    <dbReference type="NCBI Taxonomy" id="746691"/>
    <lineage>
        <taxon>Bacteria</taxon>
        <taxon>Bacillati</taxon>
        <taxon>Bacillota</taxon>
        <taxon>Bacilli</taxon>
        <taxon>Bacillales</taxon>
        <taxon>Bacillaceae</taxon>
        <taxon>Oceanobacillus</taxon>
    </lineage>
</organism>
<dbReference type="PIRSF" id="PIRSF001435">
    <property type="entry name" value="Nth"/>
    <property type="match status" value="1"/>
</dbReference>
<evidence type="ECO:0000259" key="5">
    <source>
        <dbReference type="SMART" id="SM00478"/>
    </source>
</evidence>
<keyword evidence="3" id="KW-0408">Iron</keyword>
<dbReference type="Pfam" id="PF00730">
    <property type="entry name" value="HhH-GPD"/>
    <property type="match status" value="1"/>
</dbReference>
<evidence type="ECO:0000256" key="3">
    <source>
        <dbReference type="ARBA" id="ARBA00023004"/>
    </source>
</evidence>
<dbReference type="SUPFAM" id="SSF48150">
    <property type="entry name" value="DNA-glycosylase"/>
    <property type="match status" value="1"/>
</dbReference>
<keyword evidence="1" id="KW-0004">4Fe-4S</keyword>
<keyword evidence="2" id="KW-0479">Metal-binding</keyword>
<keyword evidence="6" id="KW-0378">Hydrolase</keyword>
<keyword evidence="6" id="KW-0255">Endonuclease</keyword>
<dbReference type="GO" id="GO:0004519">
    <property type="term" value="F:endonuclease activity"/>
    <property type="evidence" value="ECO:0007669"/>
    <property type="project" value="UniProtKB-KW"/>
</dbReference>
<dbReference type="SMART" id="SM00478">
    <property type="entry name" value="ENDO3c"/>
    <property type="match status" value="1"/>
</dbReference>
<reference evidence="6 7" key="1">
    <citation type="submission" date="2023-02" db="EMBL/GenBank/DDBJ databases">
        <title>Oceanobacillus kimchii IFOP_LL358 isolated form Alexandrium catenella lab strain.</title>
        <authorList>
            <person name="Gajardo G."/>
            <person name="Ueki S."/>
            <person name="Maruyama F."/>
        </authorList>
    </citation>
    <scope>NUCLEOTIDE SEQUENCE [LARGE SCALE GENOMIC DNA]</scope>
    <source>
        <strain evidence="6 7">IFOP_LL358</strain>
    </source>
</reference>
<accession>A0ABQ5TGX0</accession>
<evidence type="ECO:0000256" key="4">
    <source>
        <dbReference type="ARBA" id="ARBA00023014"/>
    </source>
</evidence>
<dbReference type="PANTHER" id="PTHR10359:SF19">
    <property type="entry name" value="DNA REPAIR GLYCOSYLASE MJ1434-RELATED"/>
    <property type="match status" value="1"/>
</dbReference>
<evidence type="ECO:0000256" key="2">
    <source>
        <dbReference type="ARBA" id="ARBA00022723"/>
    </source>
</evidence>
<dbReference type="RefSeq" id="WP_317957862.1">
    <property type="nucleotide sequence ID" value="NZ_BSKO01000001.1"/>
</dbReference>
<keyword evidence="6" id="KW-0540">Nuclease</keyword>
<evidence type="ECO:0000313" key="7">
    <source>
        <dbReference type="Proteomes" id="UP001275436"/>
    </source>
</evidence>
<evidence type="ECO:0000313" key="6">
    <source>
        <dbReference type="EMBL" id="GLO65491.1"/>
    </source>
</evidence>
<gene>
    <name evidence="6" type="ORF">MACH08_12750</name>
</gene>
<comment type="caution">
    <text evidence="6">The sequence shown here is derived from an EMBL/GenBank/DDBJ whole genome shotgun (WGS) entry which is preliminary data.</text>
</comment>